<evidence type="ECO:0000256" key="10">
    <source>
        <dbReference type="ARBA" id="ARBA00022741"/>
    </source>
</evidence>
<feature type="compositionally biased region" description="Basic and acidic residues" evidence="23">
    <location>
        <begin position="1433"/>
        <end position="1443"/>
    </location>
</feature>
<dbReference type="InterPro" id="IPR017441">
    <property type="entry name" value="Protein_kinase_ATP_BS"/>
</dbReference>
<feature type="compositionally biased region" description="Low complexity" evidence="23">
    <location>
        <begin position="1931"/>
        <end position="1948"/>
    </location>
</feature>
<evidence type="ECO:0000256" key="17">
    <source>
        <dbReference type="ARBA" id="ARBA00023170"/>
    </source>
</evidence>
<feature type="compositionally biased region" description="Basic and acidic residues" evidence="23">
    <location>
        <begin position="585"/>
        <end position="604"/>
    </location>
</feature>
<dbReference type="CDD" id="cd00063">
    <property type="entry name" value="FN3"/>
    <property type="match status" value="2"/>
</dbReference>
<keyword evidence="19" id="KW-0464">Manganese</keyword>
<dbReference type="SUPFAM" id="SSF57184">
    <property type="entry name" value="Growth factor receptor domain"/>
    <property type="match status" value="1"/>
</dbReference>
<sequence>MNQHTTQEFTQTFPLLTEVTEFIIVYRVHNLRSLSQIFPNLSIIRGTTLFEGYALIVYYNPHLEDLGLSKLTTITRGGVRLENNIVLCYVETIAWKRIVNKDAEIAIENNSKLIECPKCPGDARAVREEGADNEPICKEFDGQIRCWNSKKCQKICPDRCKDNCVDEHTCCDENCLGGCSPDNVKECISCRDYAIYNNTCIEKCPPNYFSYLDRRCLTADECIAIGTKFENNRPRIIVPYDGKCSTRCPNGYNKIGSTCQACGDNCVNKCDGALIDSVERAKDFTGCTHIVKNGLTISIKRGGKHLMEELETGLASIQEISTFLKIQGTYGLTSLSFFKHLKRINGTELSENKFAIYALENNDLESVWGDNRTVEIERGRVFFHFNPKLCYNEIEKLLPMMKENATFDKNEVAIDSNGHKGSCNTELLNVTVLRISSRVAVVEILNPLVFDDNRTFIGYQYYFMEDKYKNATKYSQRICDDGWTVSDPTKDPQYIFINLLPYTQYAYYVKTWTISSEKRNAQSNIHYFKTKSAQPKFVQSLNAYAISSSKIAITWTPPSNPQGNLTTYRVRAVLDKRSQVLEGRDYCKDPAQIDKDDDTKDPTRDNPAGATEAPNAANCKCDGEKSPNHSEVDTSEATIVAGIDFENTLQNFIYVKHTKAKKKVPASNKEAKRRRRSEGEPQDSFLVRHMRAVPDNFENKILKTTTESDNGREGTIITTVSPVETTTALGHTNTTHNNSKGLDPTGQYYESFILNVSISTTRYEFTQLKHFSYYTIGVEACRAPELGATEKECSDVRMSFVRTKKMEGVDKVQNLRVGLMQTNTSRSEVRINWDPPENPNGDVVSYTISYKKSEQDAVEEKRCITEVNYRNLTNGYTMPLPTGNYSIRVRANSLAGDGVYSEIVYIDIPPEKWSGALIAGICIAIICIILLMGGVYWYVRRKYAPPNDIKIIPTVNPYYISLQYVQDGWEVERDRVIQLSSLGQGSFGMVYEGILKGLDSSAEDTPCAIKTVNENATDRERINFLSEASVMKQFDTYHVVRLLGVCSIGQPALVVMELMKYGDLKSYLRAHRPDSVQGDEMPFRYRDTGEQPPPLSRVFQMAIEIADGMTYLSAKKFVHRDLAARNCMVGEGLTVKIGDFGMTRDVYETDYYRKGDKGLLPVRWMPPESLRDGIYATSSDVFSYGVVLWEIVTLASQPYPGYSNDQVLRFVIEGGVMERPDNCPDKIYEIMQQCWEHRPSKRPSFFKIIRTLLDHVNTDSGGYISHFREVSYFFSNEGTQENEKDQAESMHTSDDIFSEENEIDDATTPLRTDEFNEYKLNMANNSSVEQEGDSPLAADDEHPHSPFSHSLGSANVVSSTPDGQSKNSYNFSQMSQNNQTLLSSLPSTSAGIVSGGSHSQSHQLHQPGMHLRQPRQSQFPTGDTAANYVLPDYDPHTTYDSKNVRKSTMASGSAETDERGYEMYDPSPNYREHAPYDPTVDEDDFDGMPGLTGHSTRIGSGGQQLLPRSKPRHRMPVIMPMSSSMPDEIIGTPISSSLHPSTASAASSNASSTNASTSRYAGLKAVADKMRLKNINRRIFNHKRSGSNASHKSTSSNPNTATSSSSNSNLAAGVNAGRGKSISGHNLGTIESGGSGSASSYVLPRFFTPTTEADRTLTRDNPNYRLLDETANTSCLSGASGGASTKNTSYRRLNESLNSTLTPSKAASTSTAPASNISALPPTRPYTQSTQNANYTLMGPTATEPTLRTTDNPNYVVMNQPAALSMPPRQMPATTSTSLSTIAQIHDDPAYTVMGPLPRNPSNNASSTSTIGDDHKAEAEAEAEDEAEYEDDDNDEEDDDDDGEPTEHIKMELLGAHRRGSDKAQQQQQQQQQRKSRGARSRSQSQNKQDEKAAATKKSSSTGASPSGGLTSTSEASSSYISLTPIVAIASTTPATTTTTTQSRPSATYSLKENWLRQQSQQTQHQQQPPPPNGFIGRDT</sequence>
<dbReference type="SUPFAM" id="SSF56112">
    <property type="entry name" value="Protein kinase-like (PK-like)"/>
    <property type="match status" value="1"/>
</dbReference>
<gene>
    <name evidence="27" type="ORF">CCAP1982_LOCUS5019</name>
</gene>
<dbReference type="GO" id="GO:0046872">
    <property type="term" value="F:metal ion binding"/>
    <property type="evidence" value="ECO:0007669"/>
    <property type="project" value="UniProtKB-KW"/>
</dbReference>
<evidence type="ECO:0000259" key="26">
    <source>
        <dbReference type="PROSITE" id="PS50853"/>
    </source>
</evidence>
<evidence type="ECO:0000313" key="28">
    <source>
        <dbReference type="Proteomes" id="UP000606786"/>
    </source>
</evidence>
<feature type="region of interest" description="Disordered" evidence="23">
    <location>
        <begin position="1579"/>
        <end position="1617"/>
    </location>
</feature>
<comment type="cofactor">
    <cofactor evidence="1">
        <name>Mn(2+)</name>
        <dbReference type="ChEBI" id="CHEBI:29035"/>
    </cofactor>
</comment>
<name>A0A811UBZ6_CERCA</name>
<feature type="domain" description="Fibronectin type-III" evidence="26">
    <location>
        <begin position="811"/>
        <end position="911"/>
    </location>
</feature>
<feature type="region of interest" description="Disordered" evidence="23">
    <location>
        <begin position="659"/>
        <end position="682"/>
    </location>
</feature>
<dbReference type="InterPro" id="IPR006212">
    <property type="entry name" value="Furin_repeat"/>
</dbReference>
<dbReference type="FunFam" id="3.30.200.20:FF:000026">
    <property type="entry name" value="Tyrosine-protein kinase receptor"/>
    <property type="match status" value="1"/>
</dbReference>
<comment type="similarity">
    <text evidence="22">Belongs to the protein kinase superfamily. Tyr protein kinase family. Insulin receptor subfamily.</text>
</comment>
<dbReference type="PROSITE" id="PS00107">
    <property type="entry name" value="PROTEIN_KINASE_ATP"/>
    <property type="match status" value="1"/>
</dbReference>
<keyword evidence="6 22" id="KW-0812">Transmembrane</keyword>
<dbReference type="Pfam" id="PF00041">
    <property type="entry name" value="fn3"/>
    <property type="match status" value="1"/>
</dbReference>
<dbReference type="InterPro" id="IPR002011">
    <property type="entry name" value="Tyr_kinase_rcpt_2_CS"/>
</dbReference>
<comment type="caution">
    <text evidence="27">The sequence shown here is derived from an EMBL/GenBank/DDBJ whole genome shotgun (WGS) entry which is preliminary data.</text>
</comment>
<accession>A0A811UBZ6</accession>
<feature type="region of interest" description="Disordered" evidence="23">
    <location>
        <begin position="1931"/>
        <end position="1980"/>
    </location>
</feature>
<evidence type="ECO:0000256" key="3">
    <source>
        <dbReference type="ARBA" id="ARBA00022553"/>
    </source>
</evidence>
<feature type="region of interest" description="Disordered" evidence="23">
    <location>
        <begin position="1790"/>
        <end position="1918"/>
    </location>
</feature>
<reference evidence="27" key="1">
    <citation type="submission" date="2020-11" db="EMBL/GenBank/DDBJ databases">
        <authorList>
            <person name="Whitehead M."/>
        </authorList>
    </citation>
    <scope>NUCLEOTIDE SEQUENCE</scope>
    <source>
        <strain evidence="27">EGII</strain>
    </source>
</reference>
<dbReference type="InterPro" id="IPR036941">
    <property type="entry name" value="Rcpt_L-dom_sf"/>
</dbReference>
<feature type="compositionally biased region" description="Polar residues" evidence="23">
    <location>
        <begin position="1444"/>
        <end position="1454"/>
    </location>
</feature>
<dbReference type="SMART" id="SM00261">
    <property type="entry name" value="FU"/>
    <property type="match status" value="1"/>
</dbReference>
<dbReference type="Pfam" id="PF00757">
    <property type="entry name" value="Furin-like"/>
    <property type="match status" value="1"/>
</dbReference>
<dbReference type="InterPro" id="IPR000719">
    <property type="entry name" value="Prot_kinase_dom"/>
</dbReference>
<keyword evidence="14 24" id="KW-0472">Membrane</keyword>
<dbReference type="GO" id="GO:0043410">
    <property type="term" value="P:positive regulation of MAPK cascade"/>
    <property type="evidence" value="ECO:0007669"/>
    <property type="project" value="TreeGrafter"/>
</dbReference>
<dbReference type="Gene3D" id="2.60.40.10">
    <property type="entry name" value="Immunoglobulins"/>
    <property type="match status" value="4"/>
</dbReference>
<dbReference type="InterPro" id="IPR050122">
    <property type="entry name" value="RTK"/>
</dbReference>
<dbReference type="PROSITE" id="PS00239">
    <property type="entry name" value="RECEPTOR_TYR_KIN_II"/>
    <property type="match status" value="1"/>
</dbReference>
<dbReference type="InterPro" id="IPR020635">
    <property type="entry name" value="Tyr_kinase_cat_dom"/>
</dbReference>
<feature type="region of interest" description="Disordered" evidence="23">
    <location>
        <begin position="1699"/>
        <end position="1731"/>
    </location>
</feature>
<feature type="transmembrane region" description="Helical" evidence="24">
    <location>
        <begin position="913"/>
        <end position="939"/>
    </location>
</feature>
<keyword evidence="18" id="KW-0325">Glycoprotein</keyword>
<dbReference type="PROSITE" id="PS50853">
    <property type="entry name" value="FN3"/>
    <property type="match status" value="2"/>
</dbReference>
<protein>
    <recommendedName>
        <fullName evidence="22">Tyrosine-protein kinase receptor</fullName>
        <ecNumber evidence="22">2.7.10.1</ecNumber>
    </recommendedName>
</protein>
<organism evidence="27 28">
    <name type="scientific">Ceratitis capitata</name>
    <name type="common">Mediterranean fruit fly</name>
    <name type="synonym">Tephritis capitata</name>
    <dbReference type="NCBI Taxonomy" id="7213"/>
    <lineage>
        <taxon>Eukaryota</taxon>
        <taxon>Metazoa</taxon>
        <taxon>Ecdysozoa</taxon>
        <taxon>Arthropoda</taxon>
        <taxon>Hexapoda</taxon>
        <taxon>Insecta</taxon>
        <taxon>Pterygota</taxon>
        <taxon>Neoptera</taxon>
        <taxon>Endopterygota</taxon>
        <taxon>Diptera</taxon>
        <taxon>Brachycera</taxon>
        <taxon>Muscomorpha</taxon>
        <taxon>Tephritoidea</taxon>
        <taxon>Tephritidae</taxon>
        <taxon>Ceratitis</taxon>
        <taxon>Ceratitis</taxon>
    </lineage>
</organism>
<evidence type="ECO:0000259" key="25">
    <source>
        <dbReference type="PROSITE" id="PS50011"/>
    </source>
</evidence>
<keyword evidence="10 21" id="KW-0547">Nucleotide-binding</keyword>
<feature type="compositionally biased region" description="Polar residues" evidence="23">
    <location>
        <begin position="1800"/>
        <end position="1811"/>
    </location>
</feature>
<evidence type="ECO:0000313" key="27">
    <source>
        <dbReference type="EMBL" id="CAD6996341.1"/>
    </source>
</evidence>
<feature type="binding site" evidence="21">
    <location>
        <position position="1010"/>
    </location>
    <ligand>
        <name>ATP</name>
        <dbReference type="ChEBI" id="CHEBI:30616"/>
    </ligand>
</feature>
<evidence type="ECO:0000256" key="12">
    <source>
        <dbReference type="ARBA" id="ARBA00022840"/>
    </source>
</evidence>
<dbReference type="Gene3D" id="3.80.20.20">
    <property type="entry name" value="Receptor L-domain"/>
    <property type="match status" value="2"/>
</dbReference>
<evidence type="ECO:0000256" key="13">
    <source>
        <dbReference type="ARBA" id="ARBA00022989"/>
    </source>
</evidence>
<dbReference type="SUPFAM" id="SSF49265">
    <property type="entry name" value="Fibronectin type III"/>
    <property type="match status" value="3"/>
</dbReference>
<evidence type="ECO:0000256" key="9">
    <source>
        <dbReference type="ARBA" id="ARBA00022737"/>
    </source>
</evidence>
<comment type="catalytic activity">
    <reaction evidence="20 22">
        <text>L-tyrosyl-[protein] + ATP = O-phospho-L-tyrosyl-[protein] + ADP + H(+)</text>
        <dbReference type="Rhea" id="RHEA:10596"/>
        <dbReference type="Rhea" id="RHEA-COMP:10136"/>
        <dbReference type="Rhea" id="RHEA-COMP:20101"/>
        <dbReference type="ChEBI" id="CHEBI:15378"/>
        <dbReference type="ChEBI" id="CHEBI:30616"/>
        <dbReference type="ChEBI" id="CHEBI:46858"/>
        <dbReference type="ChEBI" id="CHEBI:61978"/>
        <dbReference type="ChEBI" id="CHEBI:456216"/>
        <dbReference type="EC" id="2.7.10.1"/>
    </reaction>
</comment>
<evidence type="ECO:0000256" key="23">
    <source>
        <dbReference type="SAM" id="MobiDB-lite"/>
    </source>
</evidence>
<dbReference type="InterPro" id="IPR003961">
    <property type="entry name" value="FN3_dom"/>
</dbReference>
<dbReference type="Pfam" id="PF01030">
    <property type="entry name" value="Recep_L_domain"/>
    <property type="match status" value="2"/>
</dbReference>
<keyword evidence="17 22" id="KW-0675">Receptor</keyword>
<dbReference type="SMART" id="SM00060">
    <property type="entry name" value="FN3"/>
    <property type="match status" value="3"/>
</dbReference>
<dbReference type="InterPro" id="IPR006211">
    <property type="entry name" value="Furin-like_Cys-rich_dom"/>
</dbReference>
<evidence type="ECO:0000256" key="22">
    <source>
        <dbReference type="RuleBase" id="RU000312"/>
    </source>
</evidence>
<evidence type="ECO:0000256" key="20">
    <source>
        <dbReference type="ARBA" id="ARBA00051243"/>
    </source>
</evidence>
<evidence type="ECO:0000256" key="21">
    <source>
        <dbReference type="PROSITE-ProRule" id="PRU10141"/>
    </source>
</evidence>
<feature type="compositionally biased region" description="Acidic residues" evidence="23">
    <location>
        <begin position="1820"/>
        <end position="1844"/>
    </location>
</feature>
<evidence type="ECO:0000256" key="19">
    <source>
        <dbReference type="ARBA" id="ARBA00023211"/>
    </source>
</evidence>
<evidence type="ECO:0000256" key="16">
    <source>
        <dbReference type="ARBA" id="ARBA00023157"/>
    </source>
</evidence>
<evidence type="ECO:0000256" key="24">
    <source>
        <dbReference type="SAM" id="Phobius"/>
    </source>
</evidence>
<dbReference type="CDD" id="cd00064">
    <property type="entry name" value="FU"/>
    <property type="match status" value="1"/>
</dbReference>
<feature type="compositionally biased region" description="Low complexity" evidence="23">
    <location>
        <begin position="1958"/>
        <end position="1967"/>
    </location>
</feature>
<dbReference type="SUPFAM" id="SSF52058">
    <property type="entry name" value="L domain-like"/>
    <property type="match status" value="2"/>
</dbReference>
<dbReference type="CDD" id="cd05032">
    <property type="entry name" value="PTKc_InsR_like"/>
    <property type="match status" value="1"/>
</dbReference>
<keyword evidence="16" id="KW-1015">Disulfide bond</keyword>
<evidence type="ECO:0000256" key="4">
    <source>
        <dbReference type="ARBA" id="ARBA00022679"/>
    </source>
</evidence>
<dbReference type="InterPro" id="IPR000494">
    <property type="entry name" value="Rcpt_L-dom"/>
</dbReference>
<dbReference type="GO" id="GO:0007399">
    <property type="term" value="P:nervous system development"/>
    <property type="evidence" value="ECO:0007669"/>
    <property type="project" value="UniProtKB-ARBA"/>
</dbReference>
<dbReference type="PANTHER" id="PTHR24416:SF525">
    <property type="entry name" value="INSULIN-LIKE RECEPTOR"/>
    <property type="match status" value="1"/>
</dbReference>
<dbReference type="GO" id="GO:0051897">
    <property type="term" value="P:positive regulation of phosphatidylinositol 3-kinase/protein kinase B signal transduction"/>
    <property type="evidence" value="ECO:0007669"/>
    <property type="project" value="TreeGrafter"/>
</dbReference>
<feature type="compositionally biased region" description="Low complexity" evidence="23">
    <location>
        <begin position="1593"/>
        <end position="1609"/>
    </location>
</feature>
<feature type="region of interest" description="Disordered" evidence="23">
    <location>
        <begin position="585"/>
        <end position="633"/>
    </location>
</feature>
<dbReference type="Gene3D" id="1.10.510.10">
    <property type="entry name" value="Transferase(Phosphotransferase) domain 1"/>
    <property type="match status" value="1"/>
</dbReference>
<feature type="compositionally biased region" description="Low complexity" evidence="23">
    <location>
        <begin position="1863"/>
        <end position="1873"/>
    </location>
</feature>
<dbReference type="Proteomes" id="UP000606786">
    <property type="component" value="Unassembled WGS sequence"/>
</dbReference>
<evidence type="ECO:0000256" key="5">
    <source>
        <dbReference type="ARBA" id="ARBA00022685"/>
    </source>
</evidence>
<feature type="region of interest" description="Disordered" evidence="23">
    <location>
        <begin position="1522"/>
        <end position="1558"/>
    </location>
</feature>
<dbReference type="InterPro" id="IPR013783">
    <property type="entry name" value="Ig-like_fold"/>
</dbReference>
<dbReference type="InterPro" id="IPR009030">
    <property type="entry name" value="Growth_fac_rcpt_cys_sf"/>
</dbReference>
<feature type="compositionally biased region" description="Low complexity" evidence="23">
    <location>
        <begin position="1541"/>
        <end position="1558"/>
    </location>
</feature>
<dbReference type="InterPro" id="IPR036116">
    <property type="entry name" value="FN3_sf"/>
</dbReference>
<evidence type="ECO:0000256" key="1">
    <source>
        <dbReference type="ARBA" id="ARBA00001936"/>
    </source>
</evidence>
<evidence type="ECO:0000256" key="14">
    <source>
        <dbReference type="ARBA" id="ARBA00023136"/>
    </source>
</evidence>
<evidence type="ECO:0000256" key="8">
    <source>
        <dbReference type="ARBA" id="ARBA00022729"/>
    </source>
</evidence>
<keyword evidence="4" id="KW-0808">Transferase</keyword>
<evidence type="ECO:0000256" key="6">
    <source>
        <dbReference type="ARBA" id="ARBA00022692"/>
    </source>
</evidence>
<feature type="compositionally biased region" description="Polar residues" evidence="23">
    <location>
        <begin position="1347"/>
        <end position="1371"/>
    </location>
</feature>
<keyword evidence="11" id="KW-0418">Kinase</keyword>
<keyword evidence="13 24" id="KW-1133">Transmembrane helix</keyword>
<feature type="compositionally biased region" description="Basic and acidic residues" evidence="23">
    <location>
        <begin position="621"/>
        <end position="632"/>
    </location>
</feature>
<feature type="compositionally biased region" description="Low complexity" evidence="23">
    <location>
        <begin position="1699"/>
        <end position="1719"/>
    </location>
</feature>
<dbReference type="EC" id="2.7.10.1" evidence="22"/>
<evidence type="ECO:0000256" key="18">
    <source>
        <dbReference type="ARBA" id="ARBA00023180"/>
    </source>
</evidence>
<feature type="compositionally biased region" description="Low complexity" evidence="23">
    <location>
        <begin position="1896"/>
        <end position="1918"/>
    </location>
</feature>
<dbReference type="GO" id="GO:0005524">
    <property type="term" value="F:ATP binding"/>
    <property type="evidence" value="ECO:0007669"/>
    <property type="project" value="UniProtKB-UniRule"/>
</dbReference>
<dbReference type="InterPro" id="IPR008266">
    <property type="entry name" value="Tyr_kinase_AS"/>
</dbReference>
<dbReference type="InterPro" id="IPR001245">
    <property type="entry name" value="Ser-Thr/Tyr_kinase_cat_dom"/>
</dbReference>
<dbReference type="PRINTS" id="PR00109">
    <property type="entry name" value="TYRKINASE"/>
</dbReference>
<dbReference type="FunFam" id="1.10.510.10:FF:000528">
    <property type="entry name" value="Tyrosine-protein kinase receptor"/>
    <property type="match status" value="1"/>
</dbReference>
<keyword evidence="28" id="KW-1185">Reference proteome</keyword>
<dbReference type="Pfam" id="PF07714">
    <property type="entry name" value="PK_Tyr_Ser-Thr"/>
    <property type="match status" value="1"/>
</dbReference>
<evidence type="ECO:0000256" key="7">
    <source>
        <dbReference type="ARBA" id="ARBA00022723"/>
    </source>
</evidence>
<feature type="compositionally biased region" description="Low complexity" evidence="23">
    <location>
        <begin position="1395"/>
        <end position="1408"/>
    </location>
</feature>
<evidence type="ECO:0000256" key="11">
    <source>
        <dbReference type="ARBA" id="ARBA00022777"/>
    </source>
</evidence>
<dbReference type="GO" id="GO:0030424">
    <property type="term" value="C:axon"/>
    <property type="evidence" value="ECO:0007669"/>
    <property type="project" value="TreeGrafter"/>
</dbReference>
<feature type="domain" description="Protein kinase" evidence="25">
    <location>
        <begin position="976"/>
        <end position="1258"/>
    </location>
</feature>
<dbReference type="OrthoDB" id="5809444at2759"/>
<evidence type="ECO:0000256" key="2">
    <source>
        <dbReference type="ARBA" id="ARBA00004479"/>
    </source>
</evidence>
<keyword evidence="8" id="KW-0732">Signal</keyword>
<dbReference type="PROSITE" id="PS00109">
    <property type="entry name" value="PROTEIN_KINASE_TYR"/>
    <property type="match status" value="1"/>
</dbReference>
<dbReference type="GO" id="GO:0005899">
    <property type="term" value="C:insulin receptor complex"/>
    <property type="evidence" value="ECO:0007669"/>
    <property type="project" value="TreeGrafter"/>
</dbReference>
<keyword evidence="9" id="KW-0677">Repeat</keyword>
<keyword evidence="12 21" id="KW-0067">ATP-binding</keyword>
<comment type="subcellular location">
    <subcellularLocation>
        <location evidence="2">Membrane</location>
        <topology evidence="2">Single-pass type I membrane protein</topology>
    </subcellularLocation>
</comment>
<keyword evidence="5" id="KW-0165">Cleavage on pair of basic residues</keyword>
<keyword evidence="7" id="KW-0479">Metal-binding</keyword>
<dbReference type="GO" id="GO:0042593">
    <property type="term" value="P:glucose homeostasis"/>
    <property type="evidence" value="ECO:0007669"/>
    <property type="project" value="TreeGrafter"/>
</dbReference>
<feature type="domain" description="Fibronectin type-III" evidence="26">
    <location>
        <begin position="426"/>
        <end position="533"/>
    </location>
</feature>
<feature type="region of interest" description="Disordered" evidence="23">
    <location>
        <begin position="1326"/>
        <end position="1371"/>
    </location>
</feature>
<dbReference type="Gene3D" id="2.10.220.10">
    <property type="entry name" value="Hormone Receptor, Insulin-like Growth Factor Receptor 1, Chain A, domain 2"/>
    <property type="match status" value="1"/>
</dbReference>
<keyword evidence="15" id="KW-0829">Tyrosine-protein kinase</keyword>
<dbReference type="PANTHER" id="PTHR24416">
    <property type="entry name" value="TYROSINE-PROTEIN KINASE RECEPTOR"/>
    <property type="match status" value="1"/>
</dbReference>
<dbReference type="EMBL" id="CAJHJT010000001">
    <property type="protein sequence ID" value="CAD6996341.1"/>
    <property type="molecule type" value="Genomic_DNA"/>
</dbReference>
<dbReference type="PROSITE" id="PS50011">
    <property type="entry name" value="PROTEIN_KINASE_DOM"/>
    <property type="match status" value="1"/>
</dbReference>
<keyword evidence="3 22" id="KW-0597">Phosphoprotein</keyword>
<dbReference type="GO" id="GO:0030154">
    <property type="term" value="P:cell differentiation"/>
    <property type="evidence" value="ECO:0007669"/>
    <property type="project" value="UniProtKB-ARBA"/>
</dbReference>
<dbReference type="GO" id="GO:0009653">
    <property type="term" value="P:anatomical structure morphogenesis"/>
    <property type="evidence" value="ECO:0007669"/>
    <property type="project" value="UniProtKB-ARBA"/>
</dbReference>
<dbReference type="InterPro" id="IPR011009">
    <property type="entry name" value="Kinase-like_dom_sf"/>
</dbReference>
<evidence type="ECO:0000256" key="15">
    <source>
        <dbReference type="ARBA" id="ARBA00023137"/>
    </source>
</evidence>
<dbReference type="GO" id="GO:0043560">
    <property type="term" value="F:insulin receptor substrate binding"/>
    <property type="evidence" value="ECO:0007669"/>
    <property type="project" value="TreeGrafter"/>
</dbReference>
<feature type="region of interest" description="Disordered" evidence="23">
    <location>
        <begin position="1385"/>
        <end position="1469"/>
    </location>
</feature>
<dbReference type="SMART" id="SM00219">
    <property type="entry name" value="TyrKc"/>
    <property type="match status" value="1"/>
</dbReference>
<proteinExistence type="inferred from homology"/>
<dbReference type="Gene3D" id="3.30.200.20">
    <property type="entry name" value="Phosphorylase Kinase, domain 1"/>
    <property type="match status" value="1"/>
</dbReference>
<dbReference type="GO" id="GO:0005009">
    <property type="term" value="F:insulin receptor activity"/>
    <property type="evidence" value="ECO:0007669"/>
    <property type="project" value="TreeGrafter"/>
</dbReference>